<protein>
    <submittedName>
        <fullName evidence="1">Uncharacterized protein</fullName>
    </submittedName>
</protein>
<keyword evidence="2" id="KW-1185">Reference proteome</keyword>
<reference evidence="1 2" key="1">
    <citation type="journal article" date="2023" name="Plants (Basel)">
        <title>Bridging the Gap: Combining Genomics and Transcriptomics Approaches to Understand Stylosanthes scabra, an Orphan Legume from the Brazilian Caatinga.</title>
        <authorList>
            <person name="Ferreira-Neto J.R.C."/>
            <person name="da Silva M.D."/>
            <person name="Binneck E."/>
            <person name="de Melo N.F."/>
            <person name="da Silva R.H."/>
            <person name="de Melo A.L.T.M."/>
            <person name="Pandolfi V."/>
            <person name="Bustamante F.O."/>
            <person name="Brasileiro-Vidal A.C."/>
            <person name="Benko-Iseppon A.M."/>
        </authorList>
    </citation>
    <scope>NUCLEOTIDE SEQUENCE [LARGE SCALE GENOMIC DNA]</scope>
    <source>
        <tissue evidence="1">Leaves</tissue>
    </source>
</reference>
<proteinExistence type="predicted"/>
<sequence length="154" mass="17403">MAWINNNPLVKAQICDGLVLGLPSCRVGGYRGKPKTSFREEHLKEWWMSDNEYGGWWDLPSMSNYQWSKLSTLQMEAALCHIFSLWVFANINAKKGRLGSAVSSLTVEFEVVGSNSLSTKVGVRLLVYSLPQHPTKWDLNWVGPSVFLFPLLIN</sequence>
<dbReference type="Proteomes" id="UP001341840">
    <property type="component" value="Unassembled WGS sequence"/>
</dbReference>
<name>A0ABU6RN38_9FABA</name>
<evidence type="ECO:0000313" key="1">
    <source>
        <dbReference type="EMBL" id="MED6125496.1"/>
    </source>
</evidence>
<comment type="caution">
    <text evidence="1">The sequence shown here is derived from an EMBL/GenBank/DDBJ whole genome shotgun (WGS) entry which is preliminary data.</text>
</comment>
<evidence type="ECO:0000313" key="2">
    <source>
        <dbReference type="Proteomes" id="UP001341840"/>
    </source>
</evidence>
<gene>
    <name evidence="1" type="ORF">PIB30_069058</name>
</gene>
<dbReference type="EMBL" id="JASCZI010030959">
    <property type="protein sequence ID" value="MED6125496.1"/>
    <property type="molecule type" value="Genomic_DNA"/>
</dbReference>
<accession>A0ABU6RN38</accession>
<organism evidence="1 2">
    <name type="scientific">Stylosanthes scabra</name>
    <dbReference type="NCBI Taxonomy" id="79078"/>
    <lineage>
        <taxon>Eukaryota</taxon>
        <taxon>Viridiplantae</taxon>
        <taxon>Streptophyta</taxon>
        <taxon>Embryophyta</taxon>
        <taxon>Tracheophyta</taxon>
        <taxon>Spermatophyta</taxon>
        <taxon>Magnoliopsida</taxon>
        <taxon>eudicotyledons</taxon>
        <taxon>Gunneridae</taxon>
        <taxon>Pentapetalae</taxon>
        <taxon>rosids</taxon>
        <taxon>fabids</taxon>
        <taxon>Fabales</taxon>
        <taxon>Fabaceae</taxon>
        <taxon>Papilionoideae</taxon>
        <taxon>50 kb inversion clade</taxon>
        <taxon>dalbergioids sensu lato</taxon>
        <taxon>Dalbergieae</taxon>
        <taxon>Pterocarpus clade</taxon>
        <taxon>Stylosanthes</taxon>
    </lineage>
</organism>